<dbReference type="InterPro" id="IPR009609">
    <property type="entry name" value="Phosphonate_metab_PhnG"/>
</dbReference>
<protein>
    <submittedName>
        <fullName evidence="1">Phosphonate C-P lyase system protein PhnG</fullName>
    </submittedName>
</protein>
<dbReference type="RefSeq" id="WP_062953165.1">
    <property type="nucleotide sequence ID" value="NZ_LPVY01000023.1"/>
</dbReference>
<evidence type="ECO:0000313" key="2">
    <source>
        <dbReference type="Proteomes" id="UP000076335"/>
    </source>
</evidence>
<keyword evidence="1" id="KW-0456">Lyase</keyword>
<dbReference type="Proteomes" id="UP000076335">
    <property type="component" value="Unassembled WGS sequence"/>
</dbReference>
<dbReference type="Pfam" id="PF06754">
    <property type="entry name" value="PhnG"/>
    <property type="match status" value="1"/>
</dbReference>
<dbReference type="NCBIfam" id="TIGR03293">
    <property type="entry name" value="PhnG_redo"/>
    <property type="match status" value="1"/>
</dbReference>
<evidence type="ECO:0000313" key="1">
    <source>
        <dbReference type="EMBL" id="KZB61561.1"/>
    </source>
</evidence>
<sequence>MTAQPAPQSGSDQGSNIDPATQARQRWMAVLARTDRAILEQEWQDHFADVQWSHLREPQIGMVMVRGRAGGAGQRFNLGEMTVTRCAVTLSDGTVGHAYVKGRDRIQAQYAALFDAIMQRENAASDFIDMLAHQQAEAKRENARKVAATKVDFFTLVRGEDE</sequence>
<accession>A0A154L0S1</accession>
<dbReference type="GO" id="GO:0015716">
    <property type="term" value="P:organic phosphonate transport"/>
    <property type="evidence" value="ECO:0007669"/>
    <property type="project" value="InterPro"/>
</dbReference>
<dbReference type="EMBL" id="LPVY01000023">
    <property type="protein sequence ID" value="KZB61561.1"/>
    <property type="molecule type" value="Genomic_DNA"/>
</dbReference>
<gene>
    <name evidence="1" type="ORF">AUP42_06275</name>
</gene>
<organism evidence="1 2">
    <name type="scientific">Thalassospira lucentensis</name>
    <dbReference type="NCBI Taxonomy" id="168935"/>
    <lineage>
        <taxon>Bacteria</taxon>
        <taxon>Pseudomonadati</taxon>
        <taxon>Pseudomonadota</taxon>
        <taxon>Alphaproteobacteria</taxon>
        <taxon>Rhodospirillales</taxon>
        <taxon>Thalassospiraceae</taxon>
        <taxon>Thalassospira</taxon>
    </lineage>
</organism>
<dbReference type="OrthoDB" id="530475at2"/>
<reference evidence="1 2" key="1">
    <citation type="submission" date="2015-12" db="EMBL/GenBank/DDBJ databases">
        <title>Genome sequence of Thalassospira lucentensis MCCC 1A02072.</title>
        <authorList>
            <person name="Lu L."/>
            <person name="Lai Q."/>
            <person name="Shao Z."/>
            <person name="Qian P."/>
        </authorList>
    </citation>
    <scope>NUCLEOTIDE SEQUENCE [LARGE SCALE GENOMIC DNA]</scope>
    <source>
        <strain evidence="1 2">MCCC 1A02072</strain>
    </source>
</reference>
<name>A0A154L0S1_9PROT</name>
<dbReference type="GO" id="GO:0016829">
    <property type="term" value="F:lyase activity"/>
    <property type="evidence" value="ECO:0007669"/>
    <property type="project" value="UniProtKB-KW"/>
</dbReference>
<comment type="caution">
    <text evidence="1">The sequence shown here is derived from an EMBL/GenBank/DDBJ whole genome shotgun (WGS) entry which is preliminary data.</text>
</comment>
<dbReference type="AlphaFoldDB" id="A0A154L0S1"/>
<proteinExistence type="predicted"/>
<dbReference type="GO" id="GO:0019634">
    <property type="term" value="P:organic phosphonate metabolic process"/>
    <property type="evidence" value="ECO:0007669"/>
    <property type="project" value="InterPro"/>
</dbReference>